<dbReference type="InterPro" id="IPR001879">
    <property type="entry name" value="GPCR_2_extracellular_dom"/>
</dbReference>
<sequence length="1158" mass="128091">MNWALTLLLLGLWAAHGWAQETITPCPNLCRCIPARSGNKTSSQSQSGVKVRCGDQGTNKVNAINELDPASFPKNVVHLDLSGNLLIDIGKPALAFLPQLQKLDLKNNSIRFLAQEAFSGLSNLKRLDLSGNKLQELYGSVFRGLEKLVTLKLNNNELERIAEGAFDDLISLKTLDLSSNPLVCDCHMAWLVNWIHNESIEVTTGSVCGYPLDMQGEELSKATGLICRHPSQVSLEILPDTDQLVFQGDSLHMVCLLVGPPREKRVSWARNGITVTEVVPKSTFQPKEFTTVSTIVIPKLEMRHSGSWRCSFGNLSQSLAITVLTTSVKFCSAETTEDLRGRFSWQQTLTGNIAQVPCPSQQNVRAFRPCLSGGLWSSWDSTLCPYLSNVTRGLQQFALMSPANLNDANNTLSGLLKYTGNLSLLSSAQDLVFVAMTVANHLSMLDSHIIAPLILRTIAQATMLPKDLLQQAQVEDQSCTKMLGVIEAVAEQTVQSLDLLAVQSFKVYRGNFNGLWCIWFQQASGTRHLKCDYKPLEMIEEEVIAGIQIPYTLFQHASLRSGNQAQLIVVVMESSALFPDNKTITSPVIGCKLVGETLLTPLSSEHVWVTLKSPIDSMPVTWVDGRWSEAGCNVSHLLEPLLLFHCNSLGYFATRQVSAMVQPTELPPLPSRLSNSFAYASCLVLGVCLVVAVITYVASPLSMPAATKHSLVNTWVAFLLLSLTFSCGIYLTGDPLVCNSVGLLIHYFSMSCLLWKTVTVSDLHKRLTAHESIPDEDEEEGGPVAGRKSLLGIYLVGWGVSAMVCGVSVAVHRYTTPEYCFLPPSSTIFAALVPAIIVLVVYGIFWLMTYCAAHRRAHDPAPSLTSSSASIDQERTPESQLLANLFILLLFLAAWATAAASVATEGWLSQVLYGSHFIICVSMGTTILIYFCAGRSDVTAEWKAFTDPRQWISRTSENCHGQAVADMEMTADQITITDHTTVTVIERSEVQTEEEPEDQAGLLRKINSMRSEIPLTTSTVVSEDAFYDPRQLGVARKFFRRQRLRQNSDAESLFSGNSKINNTNIHHPKLNNRINLHPNLMNVELSVHKNVFEPARAQSPMSSISEARNYKSRYLSRAHSADNLEQEKRRRHRTRRKRRRKTEEVGNESDQSKQETCV</sequence>
<feature type="transmembrane region" description="Helical" evidence="14">
    <location>
        <begin position="912"/>
        <end position="933"/>
    </location>
</feature>
<comment type="caution">
    <text evidence="19">The sequence shown here is derived from an EMBL/GenBank/DDBJ whole genome shotgun (WGS) entry which is preliminary data.</text>
</comment>
<evidence type="ECO:0000256" key="5">
    <source>
        <dbReference type="ARBA" id="ARBA00022729"/>
    </source>
</evidence>
<dbReference type="Gene3D" id="1.20.1070.10">
    <property type="entry name" value="Rhodopsin 7-helix transmembrane proteins"/>
    <property type="match status" value="1"/>
</dbReference>
<evidence type="ECO:0000256" key="10">
    <source>
        <dbReference type="ARBA" id="ARBA00023157"/>
    </source>
</evidence>
<dbReference type="Gene3D" id="2.60.40.10">
    <property type="entry name" value="Immunoglobulins"/>
    <property type="match status" value="1"/>
</dbReference>
<dbReference type="SUPFAM" id="SSF48726">
    <property type="entry name" value="Immunoglobulin"/>
    <property type="match status" value="1"/>
</dbReference>
<keyword evidence="3" id="KW-0433">Leucine-rich repeat</keyword>
<comment type="similarity">
    <text evidence="2">Belongs to the G-protein coupled receptor 2 family. Adhesion G-protein coupled receptor (ADGR) subfamily.</text>
</comment>
<feature type="domain" description="Ig-like" evidence="18">
    <location>
        <begin position="230"/>
        <end position="322"/>
    </location>
</feature>
<dbReference type="InterPro" id="IPR058808">
    <property type="entry name" value="GAIN_ADGRA2/3"/>
</dbReference>
<evidence type="ECO:0000256" key="8">
    <source>
        <dbReference type="ARBA" id="ARBA00023040"/>
    </source>
</evidence>
<dbReference type="Pfam" id="PF00002">
    <property type="entry name" value="7tm_2"/>
    <property type="match status" value="1"/>
</dbReference>
<dbReference type="InterPro" id="IPR000483">
    <property type="entry name" value="Cys-rich_flank_reg_C"/>
</dbReference>
<proteinExistence type="inferred from homology"/>
<dbReference type="PROSITE" id="PS51450">
    <property type="entry name" value="LRR"/>
    <property type="match status" value="1"/>
</dbReference>
<dbReference type="GO" id="GO:0005886">
    <property type="term" value="C:plasma membrane"/>
    <property type="evidence" value="ECO:0007669"/>
    <property type="project" value="TreeGrafter"/>
</dbReference>
<keyword evidence="12" id="KW-0807">Transducer</keyword>
<keyword evidence="11" id="KW-0675">Receptor</keyword>
<protein>
    <recommendedName>
        <fullName evidence="21">G-protein coupled receptors family 2 profile 2 domain-containing protein</fullName>
    </recommendedName>
</protein>
<dbReference type="InterPro" id="IPR036179">
    <property type="entry name" value="Ig-like_dom_sf"/>
</dbReference>
<dbReference type="InterPro" id="IPR001611">
    <property type="entry name" value="Leu-rich_rpt"/>
</dbReference>
<keyword evidence="4 14" id="KW-0812">Transmembrane</keyword>
<feature type="region of interest" description="Disordered" evidence="13">
    <location>
        <begin position="1114"/>
        <end position="1158"/>
    </location>
</feature>
<dbReference type="PROSITE" id="PS50835">
    <property type="entry name" value="IG_LIKE"/>
    <property type="match status" value="1"/>
</dbReference>
<dbReference type="Gene3D" id="3.80.10.10">
    <property type="entry name" value="Ribonuclease Inhibitor"/>
    <property type="match status" value="2"/>
</dbReference>
<evidence type="ECO:0000259" key="18">
    <source>
        <dbReference type="PROSITE" id="PS50835"/>
    </source>
</evidence>
<feature type="transmembrane region" description="Helical" evidence="14">
    <location>
        <begin position="737"/>
        <end position="755"/>
    </location>
</feature>
<evidence type="ECO:0000256" key="1">
    <source>
        <dbReference type="ARBA" id="ARBA00004141"/>
    </source>
</evidence>
<dbReference type="InterPro" id="IPR000832">
    <property type="entry name" value="GPCR_2_secretin-like"/>
</dbReference>
<feature type="transmembrane region" description="Helical" evidence="14">
    <location>
        <begin position="677"/>
        <end position="698"/>
    </location>
</feature>
<feature type="domain" description="G-protein coupled receptors family 2 profile 1" evidence="16">
    <location>
        <begin position="309"/>
        <end position="388"/>
    </location>
</feature>
<dbReference type="InterPro" id="IPR051963">
    <property type="entry name" value="Adhesion_GPCR_A"/>
</dbReference>
<feature type="compositionally biased region" description="Basic residues" evidence="13">
    <location>
        <begin position="1129"/>
        <end position="1140"/>
    </location>
</feature>
<dbReference type="SMART" id="SM00369">
    <property type="entry name" value="LRR_TYP"/>
    <property type="match status" value="3"/>
</dbReference>
<gene>
    <name evidence="19" type="ORF">CLODIP_2_CD00413</name>
</gene>
<feature type="transmembrane region" description="Helical" evidence="14">
    <location>
        <begin position="827"/>
        <end position="848"/>
    </location>
</feature>
<dbReference type="SUPFAM" id="SSF111418">
    <property type="entry name" value="Hormone receptor domain"/>
    <property type="match status" value="1"/>
</dbReference>
<dbReference type="InterPro" id="IPR036445">
    <property type="entry name" value="GPCR_2_extracell_dom_sf"/>
</dbReference>
<feature type="chain" id="PRO_5035862137" description="G-protein coupled receptors family 2 profile 2 domain-containing protein" evidence="15">
    <location>
        <begin position="20"/>
        <end position="1158"/>
    </location>
</feature>
<evidence type="ECO:0000256" key="12">
    <source>
        <dbReference type="ARBA" id="ARBA00023224"/>
    </source>
</evidence>
<dbReference type="InterPro" id="IPR032675">
    <property type="entry name" value="LRR_dom_sf"/>
</dbReference>
<feature type="domain" description="G-protein coupled receptors family 2 profile 2" evidence="17">
    <location>
        <begin position="674"/>
        <end position="935"/>
    </location>
</feature>
<dbReference type="InterPro" id="IPR017981">
    <property type="entry name" value="GPCR_2-like_7TM"/>
</dbReference>
<evidence type="ECO:0000256" key="2">
    <source>
        <dbReference type="ARBA" id="ARBA00007343"/>
    </source>
</evidence>
<keyword evidence="5 15" id="KW-0732">Signal</keyword>
<keyword evidence="20" id="KW-1185">Reference proteome</keyword>
<dbReference type="SMART" id="SM00082">
    <property type="entry name" value="LRRCT"/>
    <property type="match status" value="1"/>
</dbReference>
<evidence type="ECO:0000256" key="4">
    <source>
        <dbReference type="ARBA" id="ARBA00022692"/>
    </source>
</evidence>
<dbReference type="PANTHER" id="PTHR45930">
    <property type="entry name" value="G-PROTEIN COUPLED RECEPTOR 124-LIKE PROTEIN"/>
    <property type="match status" value="1"/>
</dbReference>
<evidence type="ECO:0000256" key="11">
    <source>
        <dbReference type="ARBA" id="ARBA00023170"/>
    </source>
</evidence>
<evidence type="ECO:0000256" key="6">
    <source>
        <dbReference type="ARBA" id="ARBA00022737"/>
    </source>
</evidence>
<keyword evidence="6" id="KW-0677">Repeat</keyword>
<dbReference type="InterPro" id="IPR013783">
    <property type="entry name" value="Ig-like_fold"/>
</dbReference>
<keyword evidence="8" id="KW-0297">G-protein coupled receptor</keyword>
<evidence type="ECO:0000259" key="16">
    <source>
        <dbReference type="PROSITE" id="PS50227"/>
    </source>
</evidence>
<evidence type="ECO:0000256" key="13">
    <source>
        <dbReference type="SAM" id="MobiDB-lite"/>
    </source>
</evidence>
<keyword evidence="10" id="KW-1015">Disulfide bond</keyword>
<dbReference type="PROSITE" id="PS50261">
    <property type="entry name" value="G_PROTEIN_RECEP_F2_4"/>
    <property type="match status" value="1"/>
</dbReference>
<comment type="subcellular location">
    <subcellularLocation>
        <location evidence="1">Membrane</location>
        <topology evidence="1">Multi-pass membrane protein</topology>
    </subcellularLocation>
</comment>
<dbReference type="Pfam" id="PF26588">
    <property type="entry name" value="GAIN_ADGRA3"/>
    <property type="match status" value="1"/>
</dbReference>
<dbReference type="AlphaFoldDB" id="A0A8S1CUH9"/>
<evidence type="ECO:0000313" key="20">
    <source>
        <dbReference type="Proteomes" id="UP000494165"/>
    </source>
</evidence>
<feature type="transmembrane region" description="Helical" evidence="14">
    <location>
        <begin position="710"/>
        <end position="731"/>
    </location>
</feature>
<feature type="transmembrane region" description="Helical" evidence="14">
    <location>
        <begin position="791"/>
        <end position="815"/>
    </location>
</feature>
<dbReference type="EMBL" id="CADEPI010000066">
    <property type="protein sequence ID" value="CAB3371871.1"/>
    <property type="molecule type" value="Genomic_DNA"/>
</dbReference>
<accession>A0A8S1CUH9</accession>
<dbReference type="Pfam" id="PF13855">
    <property type="entry name" value="LRR_8"/>
    <property type="match status" value="1"/>
</dbReference>
<feature type="transmembrane region" description="Helical" evidence="14">
    <location>
        <begin position="881"/>
        <end position="900"/>
    </location>
</feature>
<dbReference type="GO" id="GO:0004930">
    <property type="term" value="F:G protein-coupled receptor activity"/>
    <property type="evidence" value="ECO:0007669"/>
    <property type="project" value="UniProtKB-KW"/>
</dbReference>
<evidence type="ECO:0000256" key="7">
    <source>
        <dbReference type="ARBA" id="ARBA00022989"/>
    </source>
</evidence>
<evidence type="ECO:0000313" key="19">
    <source>
        <dbReference type="EMBL" id="CAB3371871.1"/>
    </source>
</evidence>
<dbReference type="SUPFAM" id="SSF52058">
    <property type="entry name" value="L domain-like"/>
    <property type="match status" value="1"/>
</dbReference>
<evidence type="ECO:0000256" key="15">
    <source>
        <dbReference type="SAM" id="SignalP"/>
    </source>
</evidence>
<dbReference type="PANTHER" id="PTHR45930:SF4">
    <property type="entry name" value="ADHESION G PROTEIN-COUPLED RECEPTOR A3"/>
    <property type="match status" value="1"/>
</dbReference>
<dbReference type="GO" id="GO:0007166">
    <property type="term" value="P:cell surface receptor signaling pathway"/>
    <property type="evidence" value="ECO:0007669"/>
    <property type="project" value="InterPro"/>
</dbReference>
<name>A0A8S1CUH9_9INSE</name>
<evidence type="ECO:0008006" key="21">
    <source>
        <dbReference type="Google" id="ProtNLM"/>
    </source>
</evidence>
<evidence type="ECO:0000256" key="9">
    <source>
        <dbReference type="ARBA" id="ARBA00023136"/>
    </source>
</evidence>
<evidence type="ECO:0000256" key="14">
    <source>
        <dbReference type="SAM" id="Phobius"/>
    </source>
</evidence>
<evidence type="ECO:0000259" key="17">
    <source>
        <dbReference type="PROSITE" id="PS50261"/>
    </source>
</evidence>
<keyword evidence="9 14" id="KW-0472">Membrane</keyword>
<evidence type="ECO:0000256" key="3">
    <source>
        <dbReference type="ARBA" id="ARBA00022614"/>
    </source>
</evidence>
<dbReference type="OrthoDB" id="10031018at2759"/>
<dbReference type="PROSITE" id="PS50227">
    <property type="entry name" value="G_PROTEIN_RECEP_F2_3"/>
    <property type="match status" value="1"/>
</dbReference>
<organism evidence="19 20">
    <name type="scientific">Cloeon dipterum</name>
    <dbReference type="NCBI Taxonomy" id="197152"/>
    <lineage>
        <taxon>Eukaryota</taxon>
        <taxon>Metazoa</taxon>
        <taxon>Ecdysozoa</taxon>
        <taxon>Arthropoda</taxon>
        <taxon>Hexapoda</taxon>
        <taxon>Insecta</taxon>
        <taxon>Pterygota</taxon>
        <taxon>Palaeoptera</taxon>
        <taxon>Ephemeroptera</taxon>
        <taxon>Pisciforma</taxon>
        <taxon>Baetidae</taxon>
        <taxon>Cloeon</taxon>
    </lineage>
</organism>
<dbReference type="InterPro" id="IPR003591">
    <property type="entry name" value="Leu-rich_rpt_typical-subtyp"/>
</dbReference>
<reference evidence="19 20" key="1">
    <citation type="submission" date="2020-04" db="EMBL/GenBank/DDBJ databases">
        <authorList>
            <person name="Alioto T."/>
            <person name="Alioto T."/>
            <person name="Gomez Garrido J."/>
        </authorList>
    </citation>
    <scope>NUCLEOTIDE SEQUENCE [LARGE SCALE GENOMIC DNA]</scope>
</reference>
<dbReference type="InterPro" id="IPR007110">
    <property type="entry name" value="Ig-like_dom"/>
</dbReference>
<keyword evidence="7 14" id="KW-1133">Transmembrane helix</keyword>
<dbReference type="Proteomes" id="UP000494165">
    <property type="component" value="Unassembled WGS sequence"/>
</dbReference>
<feature type="signal peptide" evidence="15">
    <location>
        <begin position="1"/>
        <end position="19"/>
    </location>
</feature>
<feature type="compositionally biased region" description="Basic and acidic residues" evidence="13">
    <location>
        <begin position="1119"/>
        <end position="1128"/>
    </location>
</feature>